<evidence type="ECO:0000256" key="8">
    <source>
        <dbReference type="SAM" id="Phobius"/>
    </source>
</evidence>
<protein>
    <submittedName>
        <fullName evidence="9">Uncharacterized protein</fullName>
    </submittedName>
</protein>
<dbReference type="AlphaFoldDB" id="A0AAN7SXJ3"/>
<reference evidence="9 10" key="1">
    <citation type="submission" date="2023-08" db="EMBL/GenBank/DDBJ databases">
        <title>Black Yeasts Isolated from many extreme environments.</title>
        <authorList>
            <person name="Coleine C."/>
            <person name="Stajich J.E."/>
            <person name="Selbmann L."/>
        </authorList>
    </citation>
    <scope>NUCLEOTIDE SEQUENCE [LARGE SCALE GENOMIC DNA]</scope>
    <source>
        <strain evidence="9 10">CCFEE 5910</strain>
    </source>
</reference>
<feature type="transmembrane region" description="Helical" evidence="8">
    <location>
        <begin position="240"/>
        <end position="260"/>
    </location>
</feature>
<sequence length="471" mass="51277">MPIDDIELREVPHPSAMDRIRKFFEPSPAYTPINTEQDNDEEDDDDSSQTLEAASEPPFSWLEYCVFLLLGVAMLWAWNMFLAAAPYFQSRFESNKWIYNHFQAAEISVSTTTNLLSMVVLSKMQKNASYPKRIAASLVINAICFSVLAISTLVKSSAGAYFGFLLVAIFTASLSTGLIQNGLFAFASGFGRGEYTQAIMTGQGVAGVLPPLTQILSVLAASKPANDAEAEDESNKSACIYFIVAVVVSVLALLAFLYLIRRNNRAEALRSTKRTTIGGSAEGDMLTSSHHDDTPSGRTPVGLWTLFRKLPFLSAGVFVCFTVTMIGFPVFTAEVLSTSGVDDAIFIPLAFLIWNLGDLLGRLLTIWPTVSLTHWPFSLFCIAMARFVFVPLYFLCNVRGRGAVVPSDLFYLIIVQLLFGLTNGYVGSECMMGAGEWVEAEEREAAGGFMGLMLVGGLTAGSLLSFALGDV</sequence>
<dbReference type="SUPFAM" id="SSF103473">
    <property type="entry name" value="MFS general substrate transporter"/>
    <property type="match status" value="1"/>
</dbReference>
<organism evidence="9 10">
    <name type="scientific">Lithohypha guttulata</name>
    <dbReference type="NCBI Taxonomy" id="1690604"/>
    <lineage>
        <taxon>Eukaryota</taxon>
        <taxon>Fungi</taxon>
        <taxon>Dikarya</taxon>
        <taxon>Ascomycota</taxon>
        <taxon>Pezizomycotina</taxon>
        <taxon>Eurotiomycetes</taxon>
        <taxon>Chaetothyriomycetidae</taxon>
        <taxon>Chaetothyriales</taxon>
        <taxon>Trichomeriaceae</taxon>
        <taxon>Lithohypha</taxon>
    </lineage>
</organism>
<evidence type="ECO:0000256" key="3">
    <source>
        <dbReference type="ARBA" id="ARBA00022448"/>
    </source>
</evidence>
<dbReference type="InterPro" id="IPR036259">
    <property type="entry name" value="MFS_trans_sf"/>
</dbReference>
<feature type="transmembrane region" description="Helical" evidence="8">
    <location>
        <begin position="312"/>
        <end position="333"/>
    </location>
</feature>
<dbReference type="GO" id="GO:0034257">
    <property type="term" value="F:nicotinamide riboside transmembrane transporter activity"/>
    <property type="evidence" value="ECO:0007669"/>
    <property type="project" value="TreeGrafter"/>
</dbReference>
<dbReference type="GO" id="GO:0005886">
    <property type="term" value="C:plasma membrane"/>
    <property type="evidence" value="ECO:0007669"/>
    <property type="project" value="TreeGrafter"/>
</dbReference>
<dbReference type="GO" id="GO:0000329">
    <property type="term" value="C:fungal-type vacuole membrane"/>
    <property type="evidence" value="ECO:0007669"/>
    <property type="project" value="TreeGrafter"/>
</dbReference>
<evidence type="ECO:0000313" key="10">
    <source>
        <dbReference type="Proteomes" id="UP001309876"/>
    </source>
</evidence>
<feature type="transmembrane region" description="Helical" evidence="8">
    <location>
        <begin position="409"/>
        <end position="426"/>
    </location>
</feature>
<evidence type="ECO:0000313" key="9">
    <source>
        <dbReference type="EMBL" id="KAK5083714.1"/>
    </source>
</evidence>
<keyword evidence="3" id="KW-0813">Transport</keyword>
<dbReference type="EMBL" id="JAVRRJ010000006">
    <property type="protein sequence ID" value="KAK5083714.1"/>
    <property type="molecule type" value="Genomic_DNA"/>
</dbReference>
<feature type="compositionally biased region" description="Acidic residues" evidence="7">
    <location>
        <begin position="37"/>
        <end position="47"/>
    </location>
</feature>
<keyword evidence="5 8" id="KW-1133">Transmembrane helix</keyword>
<keyword evidence="4 8" id="KW-0812">Transmembrane</keyword>
<feature type="transmembrane region" description="Helical" evidence="8">
    <location>
        <begin position="160"/>
        <end position="186"/>
    </location>
</feature>
<comment type="caution">
    <text evidence="9">The sequence shown here is derived from an EMBL/GenBank/DDBJ whole genome shotgun (WGS) entry which is preliminary data.</text>
</comment>
<dbReference type="PIRSF" id="PIRSF016379">
    <property type="entry name" value="ENT"/>
    <property type="match status" value="1"/>
</dbReference>
<evidence type="ECO:0000256" key="1">
    <source>
        <dbReference type="ARBA" id="ARBA00004141"/>
    </source>
</evidence>
<feature type="transmembrane region" description="Helical" evidence="8">
    <location>
        <begin position="61"/>
        <end position="88"/>
    </location>
</feature>
<name>A0AAN7SXJ3_9EURO</name>
<keyword evidence="6 8" id="KW-0472">Membrane</keyword>
<comment type="subcellular location">
    <subcellularLocation>
        <location evidence="1">Membrane</location>
        <topology evidence="1">Multi-pass membrane protein</topology>
    </subcellularLocation>
</comment>
<evidence type="ECO:0000256" key="6">
    <source>
        <dbReference type="ARBA" id="ARBA00023136"/>
    </source>
</evidence>
<accession>A0AAN7SXJ3</accession>
<dbReference type="PRINTS" id="PR01130">
    <property type="entry name" value="DERENTRNSPRT"/>
</dbReference>
<comment type="similarity">
    <text evidence="2">Belongs to the SLC29A/ENT transporter (TC 2.A.57) family.</text>
</comment>
<dbReference type="PANTHER" id="PTHR10332">
    <property type="entry name" value="EQUILIBRATIVE NUCLEOSIDE TRANSPORTER"/>
    <property type="match status" value="1"/>
</dbReference>
<keyword evidence="10" id="KW-1185">Reference proteome</keyword>
<proteinExistence type="inferred from homology"/>
<dbReference type="Proteomes" id="UP001309876">
    <property type="component" value="Unassembled WGS sequence"/>
</dbReference>
<dbReference type="GO" id="GO:0015205">
    <property type="term" value="F:nucleobase transmembrane transporter activity"/>
    <property type="evidence" value="ECO:0007669"/>
    <property type="project" value="TreeGrafter"/>
</dbReference>
<feature type="transmembrane region" description="Helical" evidence="8">
    <location>
        <begin position="198"/>
        <end position="220"/>
    </location>
</feature>
<feature type="transmembrane region" description="Helical" evidence="8">
    <location>
        <begin position="377"/>
        <end position="394"/>
    </location>
</feature>
<evidence type="ECO:0000256" key="2">
    <source>
        <dbReference type="ARBA" id="ARBA00007965"/>
    </source>
</evidence>
<evidence type="ECO:0000256" key="7">
    <source>
        <dbReference type="SAM" id="MobiDB-lite"/>
    </source>
</evidence>
<feature type="transmembrane region" description="Helical" evidence="8">
    <location>
        <begin position="447"/>
        <end position="468"/>
    </location>
</feature>
<evidence type="ECO:0000256" key="4">
    <source>
        <dbReference type="ARBA" id="ARBA00022692"/>
    </source>
</evidence>
<dbReference type="PANTHER" id="PTHR10332:SF88">
    <property type="entry name" value="EQUILIBRATIVE NUCLEOSIDE TRANSPORTER 1, ISOFORM A"/>
    <property type="match status" value="1"/>
</dbReference>
<feature type="region of interest" description="Disordered" evidence="7">
    <location>
        <begin position="25"/>
        <end position="53"/>
    </location>
</feature>
<dbReference type="Pfam" id="PF01733">
    <property type="entry name" value="Nucleoside_tran"/>
    <property type="match status" value="1"/>
</dbReference>
<gene>
    <name evidence="9" type="ORF">LTR05_006218</name>
</gene>
<dbReference type="InterPro" id="IPR002259">
    <property type="entry name" value="Eqnu_transpt"/>
</dbReference>
<evidence type="ECO:0000256" key="5">
    <source>
        <dbReference type="ARBA" id="ARBA00022989"/>
    </source>
</evidence>
<feature type="transmembrane region" description="Helical" evidence="8">
    <location>
        <begin position="345"/>
        <end position="365"/>
    </location>
</feature>
<feature type="transmembrane region" description="Helical" evidence="8">
    <location>
        <begin position="134"/>
        <end position="154"/>
    </location>
</feature>